<comment type="caution">
    <text evidence="2">The sequence shown here is derived from an EMBL/GenBank/DDBJ whole genome shotgun (WGS) entry which is preliminary data.</text>
</comment>
<dbReference type="AlphaFoldDB" id="A0A3M0L2S0"/>
<organism evidence="2 3">
    <name type="scientific">Hirundo rustica rustica</name>
    <dbReference type="NCBI Taxonomy" id="333673"/>
    <lineage>
        <taxon>Eukaryota</taxon>
        <taxon>Metazoa</taxon>
        <taxon>Chordata</taxon>
        <taxon>Craniata</taxon>
        <taxon>Vertebrata</taxon>
        <taxon>Euteleostomi</taxon>
        <taxon>Archelosauria</taxon>
        <taxon>Archosauria</taxon>
        <taxon>Dinosauria</taxon>
        <taxon>Saurischia</taxon>
        <taxon>Theropoda</taxon>
        <taxon>Coelurosauria</taxon>
        <taxon>Aves</taxon>
        <taxon>Neognathae</taxon>
        <taxon>Neoaves</taxon>
        <taxon>Telluraves</taxon>
        <taxon>Australaves</taxon>
        <taxon>Passeriformes</taxon>
        <taxon>Sylvioidea</taxon>
        <taxon>Hirundinidae</taxon>
        <taxon>Hirundo</taxon>
    </lineage>
</organism>
<protein>
    <submittedName>
        <fullName evidence="2">Uncharacterized protein</fullName>
    </submittedName>
</protein>
<evidence type="ECO:0000313" key="3">
    <source>
        <dbReference type="Proteomes" id="UP000269221"/>
    </source>
</evidence>
<dbReference type="Proteomes" id="UP000269221">
    <property type="component" value="Unassembled WGS sequence"/>
</dbReference>
<evidence type="ECO:0000313" key="2">
    <source>
        <dbReference type="EMBL" id="RMC18054.1"/>
    </source>
</evidence>
<keyword evidence="3" id="KW-1185">Reference proteome</keyword>
<evidence type="ECO:0000256" key="1">
    <source>
        <dbReference type="SAM" id="MobiDB-lite"/>
    </source>
</evidence>
<feature type="region of interest" description="Disordered" evidence="1">
    <location>
        <begin position="84"/>
        <end position="103"/>
    </location>
</feature>
<dbReference type="EMBL" id="QRBI01000097">
    <property type="protein sequence ID" value="RMC18054.1"/>
    <property type="molecule type" value="Genomic_DNA"/>
</dbReference>
<reference evidence="2 3" key="1">
    <citation type="submission" date="2018-07" db="EMBL/GenBank/DDBJ databases">
        <title>A high quality draft genome assembly of the barn swallow (H. rustica rustica).</title>
        <authorList>
            <person name="Formenti G."/>
            <person name="Chiara M."/>
            <person name="Poveda L."/>
            <person name="Francoijs K.-J."/>
            <person name="Bonisoli-Alquati A."/>
            <person name="Canova L."/>
            <person name="Gianfranceschi L."/>
            <person name="Horner D.S."/>
            <person name="Saino N."/>
        </authorList>
    </citation>
    <scope>NUCLEOTIDE SEQUENCE [LARGE SCALE GENOMIC DNA]</scope>
    <source>
        <strain evidence="2">Chelidonia</strain>
        <tissue evidence="2">Blood</tissue>
    </source>
</reference>
<name>A0A3M0L2S0_HIRRU</name>
<gene>
    <name evidence="2" type="ORF">DUI87_04932</name>
</gene>
<proteinExistence type="predicted"/>
<sequence length="153" mass="16113">MGKSLLREGGLCWWASPQEGSGPGKKIAAEEPAVPDALGHGAKERELPLSVTSVSEGLGSCISARTLSKLSLLQRDTRNLGKSLGNAGGVSLEGPSGSASVQSEKGMQLFCQPGRILSSTPYPGLHIPVELQLLYKERVKALDLGHGQLQDFH</sequence>
<accession>A0A3M0L2S0</accession>